<sequence>MQRSEKVRTRKWQIYDVIASFFAGLAVVLVFWFSILVLDRGIPGERLWLLNLVIFWAVVAYLAFPRLHQIVSTIYVPNYFIGRTRTAEGILGDPVNLAFNGDESDMHEVMRQAGWVQADPLTARTAWNIVVASVLRKSYPSAPVSHLYLFGRQEDFAYEREVNGNPARRHHVRFWKTPEGWSLPGGIAVDWLAAATYDRSVGLSLFTGQVTHKIDAHIDLERDYLIGTILYGSPGVRVGVIDRYFNAYHSRNGGGDTIRTDGDLPVLSVTEDRQEIAADRAHGGESVQEQAKPAGTDVQTETQTRAKGRELPQALIWFVGLLTIARELSNIAMDDFIFASASLSILVNVGLLALIALRQRWAWVAMLVIQSVAAITFLILAFSEEQWPLLDAGFSVLLVFALSATSVRLWVSQGRKERYFRRLWPRRRR</sequence>
<feature type="transmembrane region" description="Helical" evidence="2">
    <location>
        <begin position="314"/>
        <end position="331"/>
    </location>
</feature>
<organism evidence="4 5">
    <name type="scientific">Trueperella pyogenes</name>
    <dbReference type="NCBI Taxonomy" id="1661"/>
    <lineage>
        <taxon>Bacteria</taxon>
        <taxon>Bacillati</taxon>
        <taxon>Actinomycetota</taxon>
        <taxon>Actinomycetes</taxon>
        <taxon>Actinomycetales</taxon>
        <taxon>Actinomycetaceae</taxon>
        <taxon>Trueperella</taxon>
    </lineage>
</organism>
<keyword evidence="2" id="KW-0812">Transmembrane</keyword>
<dbReference type="EMBL" id="CP033905">
    <property type="protein sequence ID" value="AZR07928.1"/>
    <property type="molecule type" value="Genomic_DNA"/>
</dbReference>
<dbReference type="Pfam" id="PF14067">
    <property type="entry name" value="LssY_C"/>
    <property type="match status" value="1"/>
</dbReference>
<dbReference type="InterPro" id="IPR025902">
    <property type="entry name" value="LssY-like-C_dom"/>
</dbReference>
<feature type="transmembrane region" description="Helical" evidence="2">
    <location>
        <begin position="389"/>
        <end position="411"/>
    </location>
</feature>
<reference evidence="4 5" key="1">
    <citation type="submission" date="2018-11" db="EMBL/GenBank/DDBJ databases">
        <title>Multidrug-resistant genes are associated with an 42-kb island TGI1 carrying a complex class 1 integron in a Trueperella pyogenes.</title>
        <authorList>
            <person name="Dong W."/>
        </authorList>
    </citation>
    <scope>NUCLEOTIDE SEQUENCE [LARGE SCALE GENOMIC DNA]</scope>
    <source>
        <strain evidence="4 5">TP4</strain>
    </source>
</reference>
<evidence type="ECO:0000313" key="4">
    <source>
        <dbReference type="EMBL" id="AZR07928.1"/>
    </source>
</evidence>
<feature type="transmembrane region" description="Helical" evidence="2">
    <location>
        <begin position="47"/>
        <end position="64"/>
    </location>
</feature>
<evidence type="ECO:0000313" key="5">
    <source>
        <dbReference type="Proteomes" id="UP000275951"/>
    </source>
</evidence>
<keyword evidence="2" id="KW-1133">Transmembrane helix</keyword>
<feature type="region of interest" description="Disordered" evidence="1">
    <location>
        <begin position="280"/>
        <end position="304"/>
    </location>
</feature>
<feature type="transmembrane region" description="Helical" evidence="2">
    <location>
        <begin position="12"/>
        <end position="35"/>
    </location>
</feature>
<protein>
    <recommendedName>
        <fullName evidence="3">LssY-like C-terminal domain-containing protein</fullName>
    </recommendedName>
</protein>
<keyword evidence="2" id="KW-0472">Membrane</keyword>
<dbReference type="Proteomes" id="UP000275951">
    <property type="component" value="Chromosome"/>
</dbReference>
<feature type="transmembrane region" description="Helical" evidence="2">
    <location>
        <begin position="337"/>
        <end position="357"/>
    </location>
</feature>
<evidence type="ECO:0000259" key="3">
    <source>
        <dbReference type="Pfam" id="PF14067"/>
    </source>
</evidence>
<evidence type="ECO:0000256" key="2">
    <source>
        <dbReference type="SAM" id="Phobius"/>
    </source>
</evidence>
<feature type="transmembrane region" description="Helical" evidence="2">
    <location>
        <begin position="364"/>
        <end position="383"/>
    </location>
</feature>
<dbReference type="AlphaFoldDB" id="A0A3Q9GLV8"/>
<accession>A0A3Q9GLV8</accession>
<evidence type="ECO:0000256" key="1">
    <source>
        <dbReference type="SAM" id="MobiDB-lite"/>
    </source>
</evidence>
<proteinExistence type="predicted"/>
<feature type="domain" description="LssY-like C-terminal" evidence="3">
    <location>
        <begin position="74"/>
        <end position="264"/>
    </location>
</feature>
<name>A0A3Q9GLV8_9ACTO</name>
<gene>
    <name evidence="4" type="ORF">EBQ10_10135</name>
</gene>